<reference evidence="6" key="1">
    <citation type="submission" date="2016-03" db="EMBL/GenBank/DDBJ databases">
        <authorList>
            <person name="Devillers H."/>
        </authorList>
    </citation>
    <scope>NUCLEOTIDE SEQUENCE [LARGE SCALE GENOMIC DNA]</scope>
</reference>
<dbReference type="EMBL" id="LT598490">
    <property type="protein sequence ID" value="SCW02323.1"/>
    <property type="molecule type" value="Genomic_DNA"/>
</dbReference>
<proteinExistence type="predicted"/>
<dbReference type="PANTHER" id="PTHR19965:SF35">
    <property type="entry name" value="RNA ANNEALING PROTEIN YRA1"/>
    <property type="match status" value="1"/>
</dbReference>
<evidence type="ECO:0000313" key="5">
    <source>
        <dbReference type="EMBL" id="SCW02323.1"/>
    </source>
</evidence>
<gene>
    <name evidence="5" type="ORF">LAFE_0F03906G</name>
</gene>
<evidence type="ECO:0000256" key="2">
    <source>
        <dbReference type="PROSITE-ProRule" id="PRU00176"/>
    </source>
</evidence>
<dbReference type="GO" id="GO:0005634">
    <property type="term" value="C:nucleus"/>
    <property type="evidence" value="ECO:0007669"/>
    <property type="project" value="TreeGrafter"/>
</dbReference>
<dbReference type="STRING" id="4955.A0A1G4MEG9"/>
<dbReference type="InterPro" id="IPR051229">
    <property type="entry name" value="ALYREF_mRNA_export"/>
</dbReference>
<dbReference type="InterPro" id="IPR012677">
    <property type="entry name" value="Nucleotide-bd_a/b_plait_sf"/>
</dbReference>
<dbReference type="PANTHER" id="PTHR19965">
    <property type="entry name" value="RNA AND EXPORT FACTOR BINDING PROTEIN"/>
    <property type="match status" value="1"/>
</dbReference>
<feature type="region of interest" description="Disordered" evidence="3">
    <location>
        <begin position="22"/>
        <end position="47"/>
    </location>
</feature>
<organism evidence="5 6">
    <name type="scientific">Lachancea fermentati</name>
    <name type="common">Zygosaccharomyces fermentati</name>
    <dbReference type="NCBI Taxonomy" id="4955"/>
    <lineage>
        <taxon>Eukaryota</taxon>
        <taxon>Fungi</taxon>
        <taxon>Dikarya</taxon>
        <taxon>Ascomycota</taxon>
        <taxon>Saccharomycotina</taxon>
        <taxon>Saccharomycetes</taxon>
        <taxon>Saccharomycetales</taxon>
        <taxon>Saccharomycetaceae</taxon>
        <taxon>Lachancea</taxon>
    </lineage>
</organism>
<dbReference type="PROSITE" id="PS50102">
    <property type="entry name" value="RRM"/>
    <property type="match status" value="1"/>
</dbReference>
<protein>
    <submittedName>
        <fullName evidence="5">LAFE_0F03906g1_1</fullName>
    </submittedName>
</protein>
<dbReference type="AlphaFoldDB" id="A0A1G4MEG9"/>
<accession>A0A1G4MEG9</accession>
<feature type="domain" description="RRM" evidence="4">
    <location>
        <begin position="66"/>
        <end position="146"/>
    </location>
</feature>
<sequence length="216" mass="23791">MSANLDKSLDEIIGENKKVVRRTNKKAPKKVSKQLNGNRRRGGAVVGGRTAVPVKAASLLDAAYATKVNVEGLPRDIKQDAVREFFTSQIGGVARVLLSYNEKGLSTGMATITFKSVEKAKEAVRKFNGAPIDGGRSRLRLNMIIDPTKKPLASRIQPLQRKAEGPVKGANLKGPNKKVVAAKKQKKEVKKRVKPEKKSLEQLDQEMADYFEEKKE</sequence>
<dbReference type="OMA" id="NEFGPIK"/>
<dbReference type="InterPro" id="IPR035979">
    <property type="entry name" value="RBD_domain_sf"/>
</dbReference>
<dbReference type="Proteomes" id="UP000190831">
    <property type="component" value="Chromosome F"/>
</dbReference>
<dbReference type="Pfam" id="PF00076">
    <property type="entry name" value="RRM_1"/>
    <property type="match status" value="1"/>
</dbReference>
<dbReference type="Gene3D" id="3.30.70.330">
    <property type="match status" value="1"/>
</dbReference>
<feature type="compositionally biased region" description="Basic residues" evidence="3">
    <location>
        <begin position="180"/>
        <end position="195"/>
    </location>
</feature>
<name>A0A1G4MEG9_LACFM</name>
<evidence type="ECO:0000256" key="3">
    <source>
        <dbReference type="SAM" id="MobiDB-lite"/>
    </source>
</evidence>
<evidence type="ECO:0000256" key="1">
    <source>
        <dbReference type="ARBA" id="ARBA00022884"/>
    </source>
</evidence>
<dbReference type="SMART" id="SM00360">
    <property type="entry name" value="RRM"/>
    <property type="match status" value="1"/>
</dbReference>
<evidence type="ECO:0000313" key="6">
    <source>
        <dbReference type="Proteomes" id="UP000190831"/>
    </source>
</evidence>
<dbReference type="SUPFAM" id="SSF54928">
    <property type="entry name" value="RNA-binding domain, RBD"/>
    <property type="match status" value="1"/>
</dbReference>
<feature type="compositionally biased region" description="Basic residues" evidence="3">
    <location>
        <begin position="22"/>
        <end position="42"/>
    </location>
</feature>
<evidence type="ECO:0000259" key="4">
    <source>
        <dbReference type="PROSITE" id="PS50102"/>
    </source>
</evidence>
<keyword evidence="1 2" id="KW-0694">RNA-binding</keyword>
<dbReference type="GO" id="GO:0003729">
    <property type="term" value="F:mRNA binding"/>
    <property type="evidence" value="ECO:0007669"/>
    <property type="project" value="TreeGrafter"/>
</dbReference>
<feature type="region of interest" description="Disordered" evidence="3">
    <location>
        <begin position="161"/>
        <end position="201"/>
    </location>
</feature>
<dbReference type="InterPro" id="IPR000504">
    <property type="entry name" value="RRM_dom"/>
</dbReference>
<dbReference type="OrthoDB" id="346839at2759"/>
<keyword evidence="6" id="KW-1185">Reference proteome</keyword>